<comment type="pathway">
    <text evidence="1 7">Amino-acid biosynthesis; L-proline biosynthesis; L-glutamate 5-semialdehyde from L-glutamate: step 2/2.</text>
</comment>
<gene>
    <name evidence="7 9" type="primary">proA</name>
    <name evidence="9" type="ORF">rosag_29420</name>
</gene>
<comment type="catalytic activity">
    <reaction evidence="6 7">
        <text>L-glutamate 5-semialdehyde + phosphate + NADP(+) = L-glutamyl 5-phosphate + NADPH + H(+)</text>
        <dbReference type="Rhea" id="RHEA:19541"/>
        <dbReference type="ChEBI" id="CHEBI:15378"/>
        <dbReference type="ChEBI" id="CHEBI:43474"/>
        <dbReference type="ChEBI" id="CHEBI:57783"/>
        <dbReference type="ChEBI" id="CHEBI:58066"/>
        <dbReference type="ChEBI" id="CHEBI:58274"/>
        <dbReference type="ChEBI" id="CHEBI:58349"/>
        <dbReference type="EC" id="1.2.1.41"/>
    </reaction>
</comment>
<dbReference type="NCBIfam" id="TIGR00407">
    <property type="entry name" value="proA"/>
    <property type="match status" value="1"/>
</dbReference>
<evidence type="ECO:0000256" key="2">
    <source>
        <dbReference type="ARBA" id="ARBA00022605"/>
    </source>
</evidence>
<dbReference type="InterPro" id="IPR016161">
    <property type="entry name" value="Ald_DH/histidinol_DH"/>
</dbReference>
<dbReference type="PIRSF" id="PIRSF000151">
    <property type="entry name" value="GPR"/>
    <property type="match status" value="1"/>
</dbReference>
<organism evidence="9 10">
    <name type="scientific">Roseisolibacter agri</name>
    <dbReference type="NCBI Taxonomy" id="2014610"/>
    <lineage>
        <taxon>Bacteria</taxon>
        <taxon>Pseudomonadati</taxon>
        <taxon>Gemmatimonadota</taxon>
        <taxon>Gemmatimonadia</taxon>
        <taxon>Gemmatimonadales</taxon>
        <taxon>Gemmatimonadaceae</taxon>
        <taxon>Roseisolibacter</taxon>
    </lineage>
</organism>
<name>A0AA37VF80_9BACT</name>
<dbReference type="HAMAP" id="MF_00412">
    <property type="entry name" value="ProA"/>
    <property type="match status" value="1"/>
</dbReference>
<dbReference type="Gene3D" id="3.40.309.10">
    <property type="entry name" value="Aldehyde Dehydrogenase, Chain A, domain 2"/>
    <property type="match status" value="1"/>
</dbReference>
<keyword evidence="10" id="KW-1185">Reference proteome</keyword>
<dbReference type="GO" id="GO:0004350">
    <property type="term" value="F:glutamate-5-semialdehyde dehydrogenase activity"/>
    <property type="evidence" value="ECO:0007669"/>
    <property type="project" value="UniProtKB-UniRule"/>
</dbReference>
<dbReference type="AlphaFoldDB" id="A0AA37VF80"/>
<comment type="caution">
    <text evidence="9">The sequence shown here is derived from an EMBL/GenBank/DDBJ whole genome shotgun (WGS) entry which is preliminary data.</text>
</comment>
<dbReference type="InterPro" id="IPR016163">
    <property type="entry name" value="Ald_DH_C"/>
</dbReference>
<evidence type="ECO:0000313" key="10">
    <source>
        <dbReference type="Proteomes" id="UP001161325"/>
    </source>
</evidence>
<dbReference type="CDD" id="cd07079">
    <property type="entry name" value="ALDH_F18-19_ProA-GPR"/>
    <property type="match status" value="1"/>
</dbReference>
<dbReference type="Gene3D" id="3.40.605.10">
    <property type="entry name" value="Aldehyde Dehydrogenase, Chain A, domain 1"/>
    <property type="match status" value="1"/>
</dbReference>
<evidence type="ECO:0000256" key="1">
    <source>
        <dbReference type="ARBA" id="ARBA00004985"/>
    </source>
</evidence>
<keyword evidence="4 7" id="KW-0521">NADP</keyword>
<accession>A0AA37VF80</accession>
<comment type="function">
    <text evidence="7">Catalyzes the NADPH-dependent reduction of L-glutamate 5-phosphate into L-glutamate 5-semialdehyde and phosphate. The product spontaneously undergoes cyclization to form 1-pyrroline-5-carboxylate.</text>
</comment>
<proteinExistence type="inferred from homology"/>
<evidence type="ECO:0000256" key="5">
    <source>
        <dbReference type="ARBA" id="ARBA00023002"/>
    </source>
</evidence>
<keyword evidence="5 7" id="KW-0560">Oxidoreductase</keyword>
<dbReference type="SUPFAM" id="SSF53720">
    <property type="entry name" value="ALDH-like"/>
    <property type="match status" value="1"/>
</dbReference>
<dbReference type="Pfam" id="PF00171">
    <property type="entry name" value="Aldedh"/>
    <property type="match status" value="1"/>
</dbReference>
<protein>
    <recommendedName>
        <fullName evidence="7">Gamma-glutamyl phosphate reductase</fullName>
        <shortName evidence="7">GPR</shortName>
        <ecNumber evidence="7">1.2.1.41</ecNumber>
    </recommendedName>
    <alternativeName>
        <fullName evidence="7">Glutamate-5-semialdehyde dehydrogenase</fullName>
    </alternativeName>
    <alternativeName>
        <fullName evidence="7">Glutamyl-gamma-semialdehyde dehydrogenase</fullName>
        <shortName evidence="7">GSA dehydrogenase</shortName>
    </alternativeName>
</protein>
<evidence type="ECO:0000256" key="4">
    <source>
        <dbReference type="ARBA" id="ARBA00022857"/>
    </source>
</evidence>
<dbReference type="GO" id="GO:0005737">
    <property type="term" value="C:cytoplasm"/>
    <property type="evidence" value="ECO:0007669"/>
    <property type="project" value="UniProtKB-SubCell"/>
</dbReference>
<dbReference type="PANTHER" id="PTHR11063:SF8">
    <property type="entry name" value="DELTA-1-PYRROLINE-5-CARBOXYLATE SYNTHASE"/>
    <property type="match status" value="1"/>
</dbReference>
<comment type="subcellular location">
    <subcellularLocation>
        <location evidence="7">Cytoplasm</location>
    </subcellularLocation>
</comment>
<dbReference type="Proteomes" id="UP001161325">
    <property type="component" value="Unassembled WGS sequence"/>
</dbReference>
<reference evidence="9" key="1">
    <citation type="submission" date="2022-08" db="EMBL/GenBank/DDBJ databases">
        <title>Draft genome sequencing of Roseisolibacter agri AW1220.</title>
        <authorList>
            <person name="Tobiishi Y."/>
            <person name="Tonouchi A."/>
        </authorList>
    </citation>
    <scope>NUCLEOTIDE SEQUENCE</scope>
    <source>
        <strain evidence="9">AW1220</strain>
    </source>
</reference>
<evidence type="ECO:0000313" key="9">
    <source>
        <dbReference type="EMBL" id="GLC26429.1"/>
    </source>
</evidence>
<evidence type="ECO:0000259" key="8">
    <source>
        <dbReference type="Pfam" id="PF00171"/>
    </source>
</evidence>
<dbReference type="EMBL" id="BRXS01000004">
    <property type="protein sequence ID" value="GLC26429.1"/>
    <property type="molecule type" value="Genomic_DNA"/>
</dbReference>
<keyword evidence="7" id="KW-0963">Cytoplasm</keyword>
<dbReference type="InterPro" id="IPR016162">
    <property type="entry name" value="Ald_DH_N"/>
</dbReference>
<dbReference type="GO" id="GO:0050661">
    <property type="term" value="F:NADP binding"/>
    <property type="evidence" value="ECO:0007669"/>
    <property type="project" value="InterPro"/>
</dbReference>
<dbReference type="RefSeq" id="WP_284350880.1">
    <property type="nucleotide sequence ID" value="NZ_BRXS01000004.1"/>
</dbReference>
<dbReference type="EC" id="1.2.1.41" evidence="7"/>
<evidence type="ECO:0000256" key="3">
    <source>
        <dbReference type="ARBA" id="ARBA00022650"/>
    </source>
</evidence>
<dbReference type="FunFam" id="3.40.309.10:FF:000006">
    <property type="entry name" value="Gamma-glutamyl phosphate reductase"/>
    <property type="match status" value="1"/>
</dbReference>
<dbReference type="GO" id="GO:0055129">
    <property type="term" value="P:L-proline biosynthetic process"/>
    <property type="evidence" value="ECO:0007669"/>
    <property type="project" value="UniProtKB-UniRule"/>
</dbReference>
<dbReference type="PANTHER" id="PTHR11063">
    <property type="entry name" value="GLUTAMATE SEMIALDEHYDE DEHYDROGENASE"/>
    <property type="match status" value="1"/>
</dbReference>
<dbReference type="InterPro" id="IPR012134">
    <property type="entry name" value="Glu-5-SA_DH"/>
</dbReference>
<evidence type="ECO:0000256" key="6">
    <source>
        <dbReference type="ARBA" id="ARBA00049024"/>
    </source>
</evidence>
<sequence length="444" mass="46479">MTAADEVRALALAAKAASRVVAALPSEVRRHAVLSLADALLASRDAILAANAADVVDAREAVAAGEMSAATLQRLTLDARKLSEVAVQLREVAAQDEPVGRVRERTLLDDGLELRRVTCPIGVVAAVFEARPDAVTQIVALALRSANAVVLKPGREVRRTARAIVDAMHACLRTGGAIPPAAIAMVDDRAAVDVLLTLDDLIDLVVPRGSQALVRSVMQRTRIPVLGHADGVCHVYLDAAADPAMAVELVVDAKVQYPSACNAVEVVLVHRDAAPTLIPALVTRLRAEGVTLGGCARTVALAPDDVSLAADDDWHTEWGDLRLTIGVVDDVDAAIAHVNAHGSHHTDAIVTEANGAADAFLARVDSACVFHNASTRFADGFRFGLGAELGIGTGKLHARGPVGLEGLTTYRWELRGSGQRVASYAGAGARAFRHERLPAGDGAR</sequence>
<keyword evidence="2 7" id="KW-0028">Amino-acid biosynthesis</keyword>
<feature type="domain" description="Aldehyde dehydrogenase" evidence="8">
    <location>
        <begin position="4"/>
        <end position="287"/>
    </location>
</feature>
<dbReference type="NCBIfam" id="NF001221">
    <property type="entry name" value="PRK00197.1"/>
    <property type="match status" value="1"/>
</dbReference>
<evidence type="ECO:0000256" key="7">
    <source>
        <dbReference type="HAMAP-Rule" id="MF_00412"/>
    </source>
</evidence>
<keyword evidence="3 7" id="KW-0641">Proline biosynthesis</keyword>
<dbReference type="InterPro" id="IPR015590">
    <property type="entry name" value="Aldehyde_DH_dom"/>
</dbReference>
<comment type="similarity">
    <text evidence="7">Belongs to the gamma-glutamyl phosphate reductase family.</text>
</comment>
<dbReference type="InterPro" id="IPR000965">
    <property type="entry name" value="GPR_dom"/>
</dbReference>